<feature type="compositionally biased region" description="Basic and acidic residues" evidence="1">
    <location>
        <begin position="110"/>
        <end position="147"/>
    </location>
</feature>
<keyword evidence="3" id="KW-1185">Reference proteome</keyword>
<feature type="compositionally biased region" description="Basic and acidic residues" evidence="1">
    <location>
        <begin position="356"/>
        <end position="372"/>
    </location>
</feature>
<feature type="region of interest" description="Disordered" evidence="1">
    <location>
        <begin position="447"/>
        <end position="550"/>
    </location>
</feature>
<evidence type="ECO:0000256" key="1">
    <source>
        <dbReference type="SAM" id="MobiDB-lite"/>
    </source>
</evidence>
<feature type="compositionally biased region" description="Basic and acidic residues" evidence="1">
    <location>
        <begin position="447"/>
        <end position="510"/>
    </location>
</feature>
<feature type="region of interest" description="Disordered" evidence="1">
    <location>
        <begin position="407"/>
        <end position="428"/>
    </location>
</feature>
<evidence type="ECO:0000313" key="3">
    <source>
        <dbReference type="Proteomes" id="UP001521785"/>
    </source>
</evidence>
<dbReference type="Proteomes" id="UP001521785">
    <property type="component" value="Unassembled WGS sequence"/>
</dbReference>
<feature type="compositionally biased region" description="Basic and acidic residues" evidence="1">
    <location>
        <begin position="408"/>
        <end position="428"/>
    </location>
</feature>
<feature type="compositionally biased region" description="Basic and acidic residues" evidence="1">
    <location>
        <begin position="158"/>
        <end position="177"/>
    </location>
</feature>
<gene>
    <name evidence="2" type="ORF">SLS60_007450</name>
</gene>
<organism evidence="2 3">
    <name type="scientific">Paraconiothyrium brasiliense</name>
    <dbReference type="NCBI Taxonomy" id="300254"/>
    <lineage>
        <taxon>Eukaryota</taxon>
        <taxon>Fungi</taxon>
        <taxon>Dikarya</taxon>
        <taxon>Ascomycota</taxon>
        <taxon>Pezizomycotina</taxon>
        <taxon>Dothideomycetes</taxon>
        <taxon>Pleosporomycetidae</taxon>
        <taxon>Pleosporales</taxon>
        <taxon>Massarineae</taxon>
        <taxon>Didymosphaeriaceae</taxon>
        <taxon>Paraconiothyrium</taxon>
    </lineage>
</organism>
<feature type="region of interest" description="Disordered" evidence="1">
    <location>
        <begin position="235"/>
        <end position="257"/>
    </location>
</feature>
<proteinExistence type="predicted"/>
<accession>A0ABR3R5L9</accession>
<evidence type="ECO:0000313" key="2">
    <source>
        <dbReference type="EMBL" id="KAL1599647.1"/>
    </source>
</evidence>
<dbReference type="EMBL" id="JAKJXO020000010">
    <property type="protein sequence ID" value="KAL1599647.1"/>
    <property type="molecule type" value="Genomic_DNA"/>
</dbReference>
<reference evidence="2 3" key="1">
    <citation type="submission" date="2024-02" db="EMBL/GenBank/DDBJ databases">
        <title>De novo assembly and annotation of 12 fungi associated with fruit tree decline syndrome in Ontario, Canada.</title>
        <authorList>
            <person name="Sulman M."/>
            <person name="Ellouze W."/>
            <person name="Ilyukhin E."/>
        </authorList>
    </citation>
    <scope>NUCLEOTIDE SEQUENCE [LARGE SCALE GENOMIC DNA]</scope>
    <source>
        <strain evidence="2 3">M42-189</strain>
    </source>
</reference>
<feature type="region of interest" description="Disordered" evidence="1">
    <location>
        <begin position="98"/>
        <end position="179"/>
    </location>
</feature>
<name>A0ABR3R5L9_9PLEO</name>
<protein>
    <submittedName>
        <fullName evidence="2">Uncharacterized protein</fullName>
    </submittedName>
</protein>
<feature type="region of interest" description="Disordered" evidence="1">
    <location>
        <begin position="349"/>
        <end position="373"/>
    </location>
</feature>
<feature type="compositionally biased region" description="Basic and acidic residues" evidence="1">
    <location>
        <begin position="522"/>
        <end position="539"/>
    </location>
</feature>
<comment type="caution">
    <text evidence="2">The sequence shown here is derived from an EMBL/GenBank/DDBJ whole genome shotgun (WGS) entry which is preliminary data.</text>
</comment>
<sequence>MQGIPWNPILAQAASRFTTLEGLVGFNKSTWKFVNTHKLYEISPAQDGTKNLDHDLQGLQENWENLLVGYTTLRYESQRYAWWRSLRFVLKNDPRRLEKMGGQDGQKQSFWHDHSRGTSDGEQNKEDEGKEETAKKELNLEEPRDQETAENAYWADQAKQKSKDESSLEKEAKKAEDQWEQQWVGEAKVEAKGVEGPSWRDSYDQASGKLFSATMLSKEIPLASTMETAKTQRLKDAQEGAQDDAQEHEVKPASAVKQSFNTWRNSQERQLRLELKRARLNLGLPREATILDLLKAKGLVHPDIPIIPYEHLYTEKGESLIANPLTLFSAEPNHLLNLAKEASGSTILATGTTTTESHKSDERAERPTDDKQSTTFSIASMELDVPRKLAEAEKLLPDEPVSELCLRVVERPDDESQSKVRRDRSPAENMEKSVFLEILERTGWHSSKDRRDHLDTREHRGRLVPEDDPDWKMEAHRDRSLPDKDEPDRGKTTERRGRSAPGKDDSNESKTRKHYSSPPPGKAERRTRGLVHLDIEHGGKSMSHGIGVFT</sequence>